<dbReference type="KEGG" id="nce:NCER_102137"/>
<protein>
    <recommendedName>
        <fullName evidence="1">ISXO2-like transposase domain-containing protein</fullName>
    </recommendedName>
</protein>
<feature type="domain" description="ISXO2-like transposase" evidence="1">
    <location>
        <begin position="19"/>
        <end position="162"/>
    </location>
</feature>
<dbReference type="OrthoDB" id="2193241at2759"/>
<sequence>MIHKFNRKSIFSNYIKNLSLGGEGKIIEIDESKFGKRKYNREHSVGGIWVFGAVERVTRNILLFPVERRSREVLEEIIFRSIDKNFIVYFDCWKSYRNLGNHFYKHCTVNHSKEFVRYSADGSIHTNTIEENWSAVKRKVLVKCRTSRLIDLHLLRFMLYSNEKCFKLSKLLVNSLFHNYKKDEQ</sequence>
<gene>
    <name evidence="2" type="ORF">NCER_102137</name>
</gene>
<dbReference type="VEuPathDB" id="MicrosporidiaDB:NCER_102137"/>
<dbReference type="PANTHER" id="PTHR47163">
    <property type="entry name" value="DDE_TNP_IS1595 DOMAIN-CONTAINING PROTEIN"/>
    <property type="match status" value="1"/>
</dbReference>
<dbReference type="InterPro" id="IPR024445">
    <property type="entry name" value="Tnp_ISXO2-like"/>
</dbReference>
<dbReference type="Pfam" id="PF12762">
    <property type="entry name" value="DDE_Tnp_IS1595"/>
    <property type="match status" value="1"/>
</dbReference>
<evidence type="ECO:0000259" key="1">
    <source>
        <dbReference type="SMART" id="SM01126"/>
    </source>
</evidence>
<dbReference type="InParanoid" id="C4VBH1"/>
<organism evidence="3">
    <name type="scientific">Vairimorpha ceranae (strain BRL01)</name>
    <name type="common">Microsporidian parasite</name>
    <name type="synonym">Nosema ceranae</name>
    <dbReference type="NCBI Taxonomy" id="578460"/>
    <lineage>
        <taxon>Eukaryota</taxon>
        <taxon>Fungi</taxon>
        <taxon>Fungi incertae sedis</taxon>
        <taxon>Microsporidia</taxon>
        <taxon>Nosematidae</taxon>
        <taxon>Vairimorpha</taxon>
    </lineage>
</organism>
<dbReference type="STRING" id="578460.C4VBH1"/>
<dbReference type="HOGENOM" id="CLU_044348_0_3_1"/>
<dbReference type="InterPro" id="IPR053164">
    <property type="entry name" value="IS1016-like_transposase"/>
</dbReference>
<dbReference type="AlphaFoldDB" id="C4VBH1"/>
<evidence type="ECO:0000313" key="3">
    <source>
        <dbReference type="Proteomes" id="UP000009082"/>
    </source>
</evidence>
<accession>C4VBH1</accession>
<dbReference type="SMART" id="SM01126">
    <property type="entry name" value="DDE_Tnp_IS1595"/>
    <property type="match status" value="1"/>
</dbReference>
<dbReference type="OMA" id="VYPPATH"/>
<name>C4VBH1_VAIC1</name>
<dbReference type="Proteomes" id="UP000009082">
    <property type="component" value="Unassembled WGS sequence"/>
</dbReference>
<evidence type="ECO:0000313" key="2">
    <source>
        <dbReference type="EMBL" id="EEQ81431.1"/>
    </source>
</evidence>
<proteinExistence type="predicted"/>
<dbReference type="EMBL" id="ACOL01000553">
    <property type="protein sequence ID" value="EEQ81431.1"/>
    <property type="molecule type" value="Genomic_DNA"/>
</dbReference>
<dbReference type="PANTHER" id="PTHR47163:SF3">
    <property type="entry name" value="PROTEIN CBG18017"/>
    <property type="match status" value="1"/>
</dbReference>
<reference evidence="3" key="1">
    <citation type="journal article" date="2009" name="PLoS Pathog.">
        <title>Genomic analyses of the microsporidian Nosema ceranae, an emergent pathogen of honey bees.</title>
        <authorList>
            <person name="Cornman R.S."/>
            <person name="Chen Y.P."/>
            <person name="Schatz M.C."/>
            <person name="Street C."/>
            <person name="Zhao Y."/>
            <person name="Desany B."/>
            <person name="Egholm M."/>
            <person name="Hutchison S."/>
            <person name="Pettis J.S."/>
            <person name="Lipkin W.I."/>
            <person name="Evans J.D."/>
        </authorList>
    </citation>
    <scope>NUCLEOTIDE SEQUENCE [LARGE SCALE GENOMIC DNA]</scope>
    <source>
        <strain evidence="3">BRL01</strain>
    </source>
</reference>